<dbReference type="CDD" id="cd19166">
    <property type="entry name" value="HemeO-bac"/>
    <property type="match status" value="1"/>
</dbReference>
<evidence type="ECO:0000313" key="1">
    <source>
        <dbReference type="EMBL" id="CEF42795.1"/>
    </source>
</evidence>
<dbReference type="EMBL" id="LN606600">
    <property type="protein sequence ID" value="CEF42795.1"/>
    <property type="molecule type" value="Genomic_DNA"/>
</dbReference>
<name>A0A0U5EYH1_9PROT</name>
<keyword evidence="2" id="KW-1185">Reference proteome</keyword>
<dbReference type="Gene3D" id="1.20.910.10">
    <property type="entry name" value="Heme oxygenase-like"/>
    <property type="match status" value="1"/>
</dbReference>
<dbReference type="SUPFAM" id="SSF48613">
    <property type="entry name" value="Heme oxygenase-like"/>
    <property type="match status" value="1"/>
</dbReference>
<reference evidence="2" key="1">
    <citation type="submission" date="2014-09" db="EMBL/GenBank/DDBJ databases">
        <authorList>
            <person name="Illeghems K.G."/>
        </authorList>
    </citation>
    <scope>NUCLEOTIDE SEQUENCE [LARGE SCALE GENOMIC DNA]</scope>
    <source>
        <strain evidence="2">108B</strain>
    </source>
</reference>
<dbReference type="Proteomes" id="UP000056109">
    <property type="component" value="Chromosome I"/>
</dbReference>
<gene>
    <name evidence="1" type="primary">pigA</name>
    <name evidence="1" type="ORF">ASN_3570</name>
</gene>
<sequence>MNPCFFRHFDPEKTALFSMNSTSRRFVLRDGTWTIHQQLDAAIGPLTSLAAYKRYLVSILALRGGVESCFQHISWPDFFEGWHPTTLLPVLNQDARDMAISPDVFSSVALPATISALMGMVYVVEGASLGAQILVKQASLLGLGEEFGARHLFVQSGSLDNWKVFLSLLDKTPAFDKEQAVDSARNLFCSALDAVKKVDAQQGLLHG</sequence>
<proteinExistence type="predicted"/>
<accession>A0A0U5EYH1</accession>
<dbReference type="KEGG" id="asz:ASN_3570"/>
<protein>
    <submittedName>
        <fullName evidence="1">Heme oxygenase</fullName>
    </submittedName>
</protein>
<dbReference type="InterPro" id="IPR016084">
    <property type="entry name" value="Haem_Oase-like_multi-hlx"/>
</dbReference>
<dbReference type="AlphaFoldDB" id="A0A0U5EYH1"/>
<evidence type="ECO:0000313" key="2">
    <source>
        <dbReference type="Proteomes" id="UP000056109"/>
    </source>
</evidence>
<organism evidence="1 2">
    <name type="scientific">Acetobacter senegalensis</name>
    <dbReference type="NCBI Taxonomy" id="446692"/>
    <lineage>
        <taxon>Bacteria</taxon>
        <taxon>Pseudomonadati</taxon>
        <taxon>Pseudomonadota</taxon>
        <taxon>Alphaproteobacteria</taxon>
        <taxon>Acetobacterales</taxon>
        <taxon>Acetobacteraceae</taxon>
        <taxon>Acetobacter</taxon>
    </lineage>
</organism>
<dbReference type="PATRIC" id="fig|446692.3.peg.3794"/>